<dbReference type="RefSeq" id="WP_386102833.1">
    <property type="nucleotide sequence ID" value="NZ_JBHUOZ010000003.1"/>
</dbReference>
<dbReference type="EMBL" id="JBHUOZ010000003">
    <property type="protein sequence ID" value="MFD2921808.1"/>
    <property type="molecule type" value="Genomic_DNA"/>
</dbReference>
<sequence>MRSFIALLCFITFVHAAQAQPFVTRKGGHCYTLDVPGYLKKTYSLNDVASLQYMDEEKVAFCIVIDDDKEHLKEAEISFASVKEFLADFLKGYNTEVADRKESTPVEFTANNNKHAQAELTWSDEDGKFYMLVTAVETKTHYYKILTWTIADNKTALKNDFVKIAASLKD</sequence>
<dbReference type="Gene3D" id="3.40.1000.10">
    <property type="entry name" value="Mog1/PsbP, alpha/beta/alpha sandwich"/>
    <property type="match status" value="1"/>
</dbReference>
<feature type="signal peptide" evidence="1">
    <location>
        <begin position="1"/>
        <end position="19"/>
    </location>
</feature>
<organism evidence="2 3">
    <name type="scientific">Terrimonas rubra</name>
    <dbReference type="NCBI Taxonomy" id="1035890"/>
    <lineage>
        <taxon>Bacteria</taxon>
        <taxon>Pseudomonadati</taxon>
        <taxon>Bacteroidota</taxon>
        <taxon>Chitinophagia</taxon>
        <taxon>Chitinophagales</taxon>
        <taxon>Chitinophagaceae</taxon>
        <taxon>Terrimonas</taxon>
    </lineage>
</organism>
<keyword evidence="1" id="KW-0732">Signal</keyword>
<accession>A0ABW6A902</accession>
<reference evidence="3" key="1">
    <citation type="journal article" date="2019" name="Int. J. Syst. Evol. Microbiol.">
        <title>The Global Catalogue of Microorganisms (GCM) 10K type strain sequencing project: providing services to taxonomists for standard genome sequencing and annotation.</title>
        <authorList>
            <consortium name="The Broad Institute Genomics Platform"/>
            <consortium name="The Broad Institute Genome Sequencing Center for Infectious Disease"/>
            <person name="Wu L."/>
            <person name="Ma J."/>
        </authorList>
    </citation>
    <scope>NUCLEOTIDE SEQUENCE [LARGE SCALE GENOMIC DNA]</scope>
    <source>
        <strain evidence="3">KCTC 23299</strain>
    </source>
</reference>
<proteinExistence type="predicted"/>
<comment type="caution">
    <text evidence="2">The sequence shown here is derived from an EMBL/GenBank/DDBJ whole genome shotgun (WGS) entry which is preliminary data.</text>
</comment>
<keyword evidence="3" id="KW-1185">Reference proteome</keyword>
<name>A0ABW6A902_9BACT</name>
<gene>
    <name evidence="2" type="ORF">ACFS6H_18965</name>
</gene>
<evidence type="ECO:0000256" key="1">
    <source>
        <dbReference type="SAM" id="SignalP"/>
    </source>
</evidence>
<dbReference type="Proteomes" id="UP001597511">
    <property type="component" value="Unassembled WGS sequence"/>
</dbReference>
<evidence type="ECO:0000313" key="3">
    <source>
        <dbReference type="Proteomes" id="UP001597511"/>
    </source>
</evidence>
<evidence type="ECO:0000313" key="2">
    <source>
        <dbReference type="EMBL" id="MFD2921808.1"/>
    </source>
</evidence>
<protein>
    <submittedName>
        <fullName evidence="2">Uncharacterized protein</fullName>
    </submittedName>
</protein>
<feature type="chain" id="PRO_5045301108" evidence="1">
    <location>
        <begin position="20"/>
        <end position="170"/>
    </location>
</feature>